<dbReference type="EMBL" id="JAPZBO010000003">
    <property type="protein sequence ID" value="KAJ5320793.1"/>
    <property type="molecule type" value="Genomic_DNA"/>
</dbReference>
<reference evidence="6" key="2">
    <citation type="journal article" date="2023" name="IMA Fungus">
        <title>Comparative genomic study of the Penicillium genus elucidates a diverse pangenome and 15 lateral gene transfer events.</title>
        <authorList>
            <person name="Petersen C."/>
            <person name="Sorensen T."/>
            <person name="Nielsen M.R."/>
            <person name="Sondergaard T.E."/>
            <person name="Sorensen J.L."/>
            <person name="Fitzpatrick D.A."/>
            <person name="Frisvad J.C."/>
            <person name="Nielsen K.L."/>
        </authorList>
    </citation>
    <scope>NUCLEOTIDE SEQUENCE</scope>
    <source>
        <strain evidence="6">IBT 21472</strain>
    </source>
</reference>
<sequence>MPFRSLSPEDVISGGTRLVRAGLEGGKSAVAHGKPALERAANLTAQAANWGAQNPASFACAAVGATGALVFVAPGLVSIPLLSSIGFTANGIQAGSAAAAAHSQIGNIVCGSAMAITQSAGAGGSGLVIVNGVTQLGGAAMTVGSAGLAWVKAKL</sequence>
<evidence type="ECO:0000313" key="6">
    <source>
        <dbReference type="EMBL" id="KAJ5320793.1"/>
    </source>
</evidence>
<evidence type="ECO:0000256" key="4">
    <source>
        <dbReference type="ARBA" id="ARBA00022989"/>
    </source>
</evidence>
<reference evidence="6" key="1">
    <citation type="submission" date="2022-12" db="EMBL/GenBank/DDBJ databases">
        <authorList>
            <person name="Petersen C."/>
        </authorList>
    </citation>
    <scope>NUCLEOTIDE SEQUENCE</scope>
    <source>
        <strain evidence="6">IBT 21472</strain>
    </source>
</reference>
<keyword evidence="5" id="KW-0472">Membrane</keyword>
<keyword evidence="3" id="KW-0812">Transmembrane</keyword>
<dbReference type="AlphaFoldDB" id="A0A9W9Q0V4"/>
<dbReference type="InterPro" id="IPR009311">
    <property type="entry name" value="IFI6/IFI27-like"/>
</dbReference>
<name>A0A9W9Q0V4_9EURO</name>
<evidence type="ECO:0000256" key="1">
    <source>
        <dbReference type="ARBA" id="ARBA00004141"/>
    </source>
</evidence>
<comment type="similarity">
    <text evidence="2">Belongs to the IFI6/IFI27 family.</text>
</comment>
<proteinExistence type="inferred from homology"/>
<keyword evidence="7" id="KW-1185">Reference proteome</keyword>
<dbReference type="Proteomes" id="UP001147746">
    <property type="component" value="Unassembled WGS sequence"/>
</dbReference>
<accession>A0A9W9Q0V4</accession>
<gene>
    <name evidence="6" type="ORF">N7476_003795</name>
</gene>
<comment type="caution">
    <text evidence="6">The sequence shown here is derived from an EMBL/GenBank/DDBJ whole genome shotgun (WGS) entry which is preliminary data.</text>
</comment>
<protein>
    <submittedName>
        <fullName evidence="6">Uncharacterized protein</fullName>
    </submittedName>
</protein>
<evidence type="ECO:0000313" key="7">
    <source>
        <dbReference type="Proteomes" id="UP001147746"/>
    </source>
</evidence>
<dbReference type="InterPro" id="IPR038213">
    <property type="entry name" value="IFI6/IFI27-like_sf"/>
</dbReference>
<dbReference type="Gene3D" id="6.10.110.10">
    <property type="match status" value="1"/>
</dbReference>
<dbReference type="Pfam" id="PF06140">
    <property type="entry name" value="Ifi-6-16"/>
    <property type="match status" value="1"/>
</dbReference>
<evidence type="ECO:0000256" key="5">
    <source>
        <dbReference type="ARBA" id="ARBA00023136"/>
    </source>
</evidence>
<comment type="subcellular location">
    <subcellularLocation>
        <location evidence="1">Membrane</location>
        <topology evidence="1">Multi-pass membrane protein</topology>
    </subcellularLocation>
</comment>
<evidence type="ECO:0000256" key="3">
    <source>
        <dbReference type="ARBA" id="ARBA00022692"/>
    </source>
</evidence>
<keyword evidence="4" id="KW-1133">Transmembrane helix</keyword>
<dbReference type="GO" id="GO:0016020">
    <property type="term" value="C:membrane"/>
    <property type="evidence" value="ECO:0007669"/>
    <property type="project" value="UniProtKB-SubCell"/>
</dbReference>
<organism evidence="6 7">
    <name type="scientific">Penicillium atrosanguineum</name>
    <dbReference type="NCBI Taxonomy" id="1132637"/>
    <lineage>
        <taxon>Eukaryota</taxon>
        <taxon>Fungi</taxon>
        <taxon>Dikarya</taxon>
        <taxon>Ascomycota</taxon>
        <taxon>Pezizomycotina</taxon>
        <taxon>Eurotiomycetes</taxon>
        <taxon>Eurotiomycetidae</taxon>
        <taxon>Eurotiales</taxon>
        <taxon>Aspergillaceae</taxon>
        <taxon>Penicillium</taxon>
    </lineage>
</organism>
<evidence type="ECO:0000256" key="2">
    <source>
        <dbReference type="ARBA" id="ARBA00007262"/>
    </source>
</evidence>